<keyword evidence="8" id="KW-1185">Reference proteome</keyword>
<reference evidence="7 8" key="1">
    <citation type="submission" date="2024-06" db="EMBL/GenBank/DDBJ databases">
        <title>Genomic Encyclopedia of Type Strains, Phase IV (KMG-IV): sequencing the most valuable type-strain genomes for metagenomic binning, comparative biology and taxonomic classification.</title>
        <authorList>
            <person name="Goeker M."/>
        </authorList>
    </citation>
    <scope>NUCLEOTIDE SEQUENCE [LARGE SCALE GENOMIC DNA]</scope>
    <source>
        <strain evidence="7 8">DSM 27865</strain>
    </source>
</reference>
<organism evidence="7 8">
    <name type="scientific">Aquamicrobium terrae</name>
    <dbReference type="NCBI Taxonomy" id="1324945"/>
    <lineage>
        <taxon>Bacteria</taxon>
        <taxon>Pseudomonadati</taxon>
        <taxon>Pseudomonadota</taxon>
        <taxon>Alphaproteobacteria</taxon>
        <taxon>Hyphomicrobiales</taxon>
        <taxon>Phyllobacteriaceae</taxon>
        <taxon>Aquamicrobium</taxon>
    </lineage>
</organism>
<evidence type="ECO:0000256" key="3">
    <source>
        <dbReference type="ARBA" id="ARBA00023082"/>
    </source>
</evidence>
<dbReference type="InterPro" id="IPR039425">
    <property type="entry name" value="RNA_pol_sigma-70-like"/>
</dbReference>
<evidence type="ECO:0000313" key="7">
    <source>
        <dbReference type="EMBL" id="MET3794181.1"/>
    </source>
</evidence>
<dbReference type="Pfam" id="PF08281">
    <property type="entry name" value="Sigma70_r4_2"/>
    <property type="match status" value="1"/>
</dbReference>
<evidence type="ECO:0000256" key="1">
    <source>
        <dbReference type="ARBA" id="ARBA00010641"/>
    </source>
</evidence>
<dbReference type="PANTHER" id="PTHR43133">
    <property type="entry name" value="RNA POLYMERASE ECF-TYPE SIGMA FACTO"/>
    <property type="match status" value="1"/>
</dbReference>
<dbReference type="SUPFAM" id="SSF88659">
    <property type="entry name" value="Sigma3 and sigma4 domains of RNA polymerase sigma factors"/>
    <property type="match status" value="1"/>
</dbReference>
<keyword evidence="2" id="KW-0805">Transcription regulation</keyword>
<dbReference type="Pfam" id="PF22029">
    <property type="entry name" value="PhyR_sigma2"/>
    <property type="match status" value="1"/>
</dbReference>
<comment type="similarity">
    <text evidence="1">Belongs to the sigma-70 factor family. ECF subfamily.</text>
</comment>
<feature type="domain" description="RNA polymerase sigma factor 70 region 4 type 2" evidence="5">
    <location>
        <begin position="104"/>
        <end position="153"/>
    </location>
</feature>
<evidence type="ECO:0000256" key="4">
    <source>
        <dbReference type="ARBA" id="ARBA00023163"/>
    </source>
</evidence>
<keyword evidence="4" id="KW-0804">Transcription</keyword>
<gene>
    <name evidence="7" type="ORF">ABID37_004421</name>
</gene>
<dbReference type="PANTHER" id="PTHR43133:SF25">
    <property type="entry name" value="RNA POLYMERASE SIGMA FACTOR RFAY-RELATED"/>
    <property type="match status" value="1"/>
</dbReference>
<evidence type="ECO:0000259" key="5">
    <source>
        <dbReference type="Pfam" id="PF08281"/>
    </source>
</evidence>
<dbReference type="SUPFAM" id="SSF88946">
    <property type="entry name" value="Sigma2 domain of RNA polymerase sigma factors"/>
    <property type="match status" value="1"/>
</dbReference>
<dbReference type="Gene3D" id="1.10.10.10">
    <property type="entry name" value="Winged helix-like DNA-binding domain superfamily/Winged helix DNA-binding domain"/>
    <property type="match status" value="1"/>
</dbReference>
<keyword evidence="3" id="KW-0731">Sigma factor</keyword>
<accession>A0ABV2N5T8</accession>
<evidence type="ECO:0000259" key="6">
    <source>
        <dbReference type="Pfam" id="PF22029"/>
    </source>
</evidence>
<dbReference type="InterPro" id="IPR013249">
    <property type="entry name" value="RNA_pol_sigma70_r4_t2"/>
</dbReference>
<comment type="caution">
    <text evidence="7">The sequence shown here is derived from an EMBL/GenBank/DDBJ whole genome shotgun (WGS) entry which is preliminary data.</text>
</comment>
<dbReference type="NCBIfam" id="TIGR02937">
    <property type="entry name" value="sigma70-ECF"/>
    <property type="match status" value="1"/>
</dbReference>
<dbReference type="RefSeq" id="WP_354198700.1">
    <property type="nucleotide sequence ID" value="NZ_JBEPML010000021.1"/>
</dbReference>
<name>A0ABV2N5T8_9HYPH</name>
<evidence type="ECO:0000256" key="2">
    <source>
        <dbReference type="ARBA" id="ARBA00023015"/>
    </source>
</evidence>
<dbReference type="InterPro" id="IPR013325">
    <property type="entry name" value="RNA_pol_sigma_r2"/>
</dbReference>
<dbReference type="InterPro" id="IPR013324">
    <property type="entry name" value="RNA_pol_sigma_r3/r4-like"/>
</dbReference>
<dbReference type="InterPro" id="IPR014284">
    <property type="entry name" value="RNA_pol_sigma-70_dom"/>
</dbReference>
<dbReference type="CDD" id="cd06171">
    <property type="entry name" value="Sigma70_r4"/>
    <property type="match status" value="1"/>
</dbReference>
<evidence type="ECO:0000313" key="8">
    <source>
        <dbReference type="Proteomes" id="UP001549076"/>
    </source>
</evidence>
<dbReference type="Proteomes" id="UP001549076">
    <property type="component" value="Unassembled WGS sequence"/>
</dbReference>
<feature type="domain" description="PhyR sigma2" evidence="6">
    <location>
        <begin position="9"/>
        <end position="61"/>
    </location>
</feature>
<dbReference type="InterPro" id="IPR053866">
    <property type="entry name" value="PhyR_sigma2"/>
</dbReference>
<dbReference type="EMBL" id="JBEPML010000021">
    <property type="protein sequence ID" value="MET3794181.1"/>
    <property type="molecule type" value="Genomic_DNA"/>
</dbReference>
<dbReference type="InterPro" id="IPR036388">
    <property type="entry name" value="WH-like_DNA-bd_sf"/>
</dbReference>
<proteinExistence type="inferred from homology"/>
<sequence length="168" mass="18842">MSQFLDQVEDCVPALRRYARALTHNADLADDLVQDCLERAIRKSSLWRPTGPLRAWLFRMLLNIHRNELRHRRRAPDTMPMTDLVAEPQVQSASPGRLALAETARAMQELPADQREALLLIAVEGFSYADAAAVLDIPVGTLMSRLGRARATLRSLTEEGGPKLRTMK</sequence>
<dbReference type="Gene3D" id="1.10.1740.10">
    <property type="match status" value="1"/>
</dbReference>
<protein>
    <submittedName>
        <fullName evidence="7">RNA polymerase sigma-70 factor (ECF subfamily)</fullName>
    </submittedName>
</protein>